<feature type="compositionally biased region" description="Low complexity" evidence="1">
    <location>
        <begin position="78"/>
        <end position="91"/>
    </location>
</feature>
<dbReference type="EMBL" id="PIOC01000020">
    <property type="protein sequence ID" value="RDW17357.1"/>
    <property type="molecule type" value="Genomic_DNA"/>
</dbReference>
<gene>
    <name evidence="2" type="ORF">CWR48_14260</name>
</gene>
<proteinExistence type="predicted"/>
<evidence type="ECO:0000256" key="1">
    <source>
        <dbReference type="SAM" id="MobiDB-lite"/>
    </source>
</evidence>
<dbReference type="OrthoDB" id="2705180at2"/>
<dbReference type="RefSeq" id="WP_115773956.1">
    <property type="nucleotide sequence ID" value="NZ_PIOC01000020.1"/>
</dbReference>
<evidence type="ECO:0000313" key="3">
    <source>
        <dbReference type="Proteomes" id="UP000257143"/>
    </source>
</evidence>
<organism evidence="2 3">
    <name type="scientific">Oceanobacillus arenosus</name>
    <dbReference type="NCBI Taxonomy" id="1229153"/>
    <lineage>
        <taxon>Bacteria</taxon>
        <taxon>Bacillati</taxon>
        <taxon>Bacillota</taxon>
        <taxon>Bacilli</taxon>
        <taxon>Bacillales</taxon>
        <taxon>Bacillaceae</taxon>
        <taxon>Oceanobacillus</taxon>
    </lineage>
</organism>
<evidence type="ECO:0000313" key="2">
    <source>
        <dbReference type="EMBL" id="RDW17357.1"/>
    </source>
</evidence>
<name>A0A3D8PPB3_9BACI</name>
<reference evidence="3" key="1">
    <citation type="submission" date="2017-11" db="EMBL/GenBank/DDBJ databases">
        <authorList>
            <person name="Zhu W."/>
        </authorList>
    </citation>
    <scope>NUCLEOTIDE SEQUENCE [LARGE SCALE GENOMIC DNA]</scope>
    <source>
        <strain evidence="3">CAU 1183</strain>
    </source>
</reference>
<keyword evidence="3" id="KW-1185">Reference proteome</keyword>
<accession>A0A3D8PPB3</accession>
<sequence>MAHDNLHSKLQQASQLIDEAKDNVRLAQGSDLGLLQQAEQQLQQVEQHLQDVKNESGSEATNNPQFQQAYEQLHDTRQQVQEAQQNNNEVL</sequence>
<dbReference type="Proteomes" id="UP000257143">
    <property type="component" value="Unassembled WGS sequence"/>
</dbReference>
<feature type="region of interest" description="Disordered" evidence="1">
    <location>
        <begin position="45"/>
        <end position="91"/>
    </location>
</feature>
<protein>
    <recommendedName>
        <fullName evidence="4">DUF3813 domain-containing protein</fullName>
    </recommendedName>
</protein>
<feature type="compositionally biased region" description="Polar residues" evidence="1">
    <location>
        <begin position="57"/>
        <end position="70"/>
    </location>
</feature>
<evidence type="ECO:0008006" key="4">
    <source>
        <dbReference type="Google" id="ProtNLM"/>
    </source>
</evidence>
<comment type="caution">
    <text evidence="2">The sequence shown here is derived from an EMBL/GenBank/DDBJ whole genome shotgun (WGS) entry which is preliminary data.</text>
</comment>
<dbReference type="AlphaFoldDB" id="A0A3D8PPB3"/>